<evidence type="ECO:0000256" key="1">
    <source>
        <dbReference type="SAM" id="MobiDB-lite"/>
    </source>
</evidence>
<comment type="caution">
    <text evidence="2">The sequence shown here is derived from an EMBL/GenBank/DDBJ whole genome shotgun (WGS) entry which is preliminary data.</text>
</comment>
<evidence type="ECO:0000313" key="3">
    <source>
        <dbReference type="Proteomes" id="UP000290289"/>
    </source>
</evidence>
<dbReference type="AlphaFoldDB" id="A0A498IMT5"/>
<dbReference type="PANTHER" id="PTHR37211">
    <property type="entry name" value="EXPRESSED PROTEIN"/>
    <property type="match status" value="1"/>
</dbReference>
<protein>
    <submittedName>
        <fullName evidence="2">Uncharacterized protein</fullName>
    </submittedName>
</protein>
<keyword evidence="3" id="KW-1185">Reference proteome</keyword>
<accession>A0A498IMT5</accession>
<feature type="region of interest" description="Disordered" evidence="1">
    <location>
        <begin position="1"/>
        <end position="31"/>
    </location>
</feature>
<proteinExistence type="predicted"/>
<dbReference type="PANTHER" id="PTHR37211:SF1">
    <property type="entry name" value="EXPRESSED PROTEIN"/>
    <property type="match status" value="1"/>
</dbReference>
<gene>
    <name evidence="2" type="ORF">DVH24_005698</name>
</gene>
<organism evidence="2 3">
    <name type="scientific">Malus domestica</name>
    <name type="common">Apple</name>
    <name type="synonym">Pyrus malus</name>
    <dbReference type="NCBI Taxonomy" id="3750"/>
    <lineage>
        <taxon>Eukaryota</taxon>
        <taxon>Viridiplantae</taxon>
        <taxon>Streptophyta</taxon>
        <taxon>Embryophyta</taxon>
        <taxon>Tracheophyta</taxon>
        <taxon>Spermatophyta</taxon>
        <taxon>Magnoliopsida</taxon>
        <taxon>eudicotyledons</taxon>
        <taxon>Gunneridae</taxon>
        <taxon>Pentapetalae</taxon>
        <taxon>rosids</taxon>
        <taxon>fabids</taxon>
        <taxon>Rosales</taxon>
        <taxon>Rosaceae</taxon>
        <taxon>Amygdaloideae</taxon>
        <taxon>Maleae</taxon>
        <taxon>Malus</taxon>
    </lineage>
</organism>
<dbReference type="Proteomes" id="UP000290289">
    <property type="component" value="Chromosome 11"/>
</dbReference>
<sequence length="357" mass="40450">MKLRSSMGGTHMEPPPLPQSSKPNPTSSFSSVDSEVLLKSIDQVRKRLNYETGVAEYRNYKLMKAEKELMDLNGEANEAFYCASKQKTNADTSGERITFLNFELFQKRRGHIESYERSREGNAEIKEERNKDFEDSRRLVKERNHVNLNGIIWHFIVVLANRRKETSYLQKFVLMFVGGTLGGYLFICEKVSAALPFLDLHTDPERTALGLHLDPEARGNISLTVNRDGLESGGLKSTLEEDSSSSHHEKSLRNHLLPARGFCCLNQRAELVLYIKHVLDALSKKGGIFVMDLYGGTSSDCKIRLQRTFANFTVQNFYSLSTCIFMQLEALILTAASKISLFFSVYQTPKTLTAFFS</sequence>
<evidence type="ECO:0000313" key="2">
    <source>
        <dbReference type="EMBL" id="RXH83445.1"/>
    </source>
</evidence>
<dbReference type="EMBL" id="RDQH01000337">
    <property type="protein sequence ID" value="RXH83445.1"/>
    <property type="molecule type" value="Genomic_DNA"/>
</dbReference>
<reference evidence="2 3" key="1">
    <citation type="submission" date="2018-10" db="EMBL/GenBank/DDBJ databases">
        <title>A high-quality apple genome assembly.</title>
        <authorList>
            <person name="Hu J."/>
        </authorList>
    </citation>
    <scope>NUCLEOTIDE SEQUENCE [LARGE SCALE GENOMIC DNA]</scope>
    <source>
        <strain evidence="3">cv. HFTH1</strain>
        <tissue evidence="2">Young leaf</tissue>
    </source>
</reference>
<name>A0A498IMT5_MALDO</name>
<feature type="compositionally biased region" description="Low complexity" evidence="1">
    <location>
        <begin position="19"/>
        <end position="31"/>
    </location>
</feature>